<evidence type="ECO:0000313" key="2">
    <source>
        <dbReference type="Proteomes" id="UP000316270"/>
    </source>
</evidence>
<gene>
    <name evidence="1" type="ORF">FKW77_006875</name>
</gene>
<evidence type="ECO:0000313" key="1">
    <source>
        <dbReference type="EMBL" id="QDS72290.1"/>
    </source>
</evidence>
<protein>
    <submittedName>
        <fullName evidence="1">Uncharacterized protein</fullName>
    </submittedName>
</protein>
<accession>A0A517L9I6</accession>
<sequence>MAAKPEALPAAHTVAVTGQADDRAVRTRFLLGEIFVAANGISRFNRSFVQAFPRARNKLLEPDDKHAEPAELYRLQQIFECRYFTTLEQASLRLQGAALALDSIVRMVISKESASVYGGSEHPHFRVLQRTIFLFSWILTDLHEKVKQSKDYKTVADCSKSQPAVKDALDILNRIEAYLAPVSGLAVSVKVPIAAYVSVNTWLRLTQLQLAWPDHPIFATVAAPESKIPSCQYFTKSQSSCWYKRSFEYGRTIERNYLDLRPDTRFFSPGDCWWRKRKESAIAKTQGLARPVDTKFRMHRLLAFLAVRTWESWELWLDTKKWFTLHDCHNGFVGEANHPAGCANGLFHLHFGTDRENRLQKRCKLRDRSQCPGHGANRVKCIYVHIGSGTLKPCLNGDAQNPPPAGCLCKTPCFVRRVEDSPGSWQYLMTAD</sequence>
<name>A0A517L9I6_9PEZI</name>
<dbReference type="Proteomes" id="UP000316270">
    <property type="component" value="Chromosome 7"/>
</dbReference>
<reference evidence="1 2" key="1">
    <citation type="submission" date="2019-07" db="EMBL/GenBank/DDBJ databases">
        <title>Finished genome of Venturia effusa.</title>
        <authorList>
            <person name="Young C.A."/>
            <person name="Cox M.P."/>
            <person name="Ganley A.R.D."/>
            <person name="David W.J."/>
        </authorList>
    </citation>
    <scope>NUCLEOTIDE SEQUENCE [LARGE SCALE GENOMIC DNA]</scope>
    <source>
        <strain evidence="2">albino</strain>
    </source>
</reference>
<dbReference type="EMBL" id="CP042191">
    <property type="protein sequence ID" value="QDS72290.1"/>
    <property type="molecule type" value="Genomic_DNA"/>
</dbReference>
<dbReference type="AlphaFoldDB" id="A0A517L9I6"/>
<organism evidence="1 2">
    <name type="scientific">Venturia effusa</name>
    <dbReference type="NCBI Taxonomy" id="50376"/>
    <lineage>
        <taxon>Eukaryota</taxon>
        <taxon>Fungi</taxon>
        <taxon>Dikarya</taxon>
        <taxon>Ascomycota</taxon>
        <taxon>Pezizomycotina</taxon>
        <taxon>Dothideomycetes</taxon>
        <taxon>Pleosporomycetidae</taxon>
        <taxon>Venturiales</taxon>
        <taxon>Venturiaceae</taxon>
        <taxon>Venturia</taxon>
    </lineage>
</organism>
<proteinExistence type="predicted"/>
<keyword evidence="2" id="KW-1185">Reference proteome</keyword>